<feature type="transmembrane region" description="Helical" evidence="1">
    <location>
        <begin position="414"/>
        <end position="444"/>
    </location>
</feature>
<feature type="transmembrane region" description="Helical" evidence="1">
    <location>
        <begin position="315"/>
        <end position="342"/>
    </location>
</feature>
<accession>A0ABT1MUS4</accession>
<feature type="transmembrane region" description="Helical" evidence="1">
    <location>
        <begin position="259"/>
        <end position="280"/>
    </location>
</feature>
<reference evidence="3 4" key="1">
    <citation type="submission" date="2022-03" db="EMBL/GenBank/DDBJ databases">
        <authorList>
            <person name="He Y."/>
        </authorList>
    </citation>
    <scope>NUCLEOTIDE SEQUENCE [LARGE SCALE GENOMIC DNA]</scope>
    <source>
        <strain evidence="3 4">TK19116</strain>
    </source>
</reference>
<dbReference type="Pfam" id="PF01970">
    <property type="entry name" value="TctA"/>
    <property type="match status" value="1"/>
</dbReference>
<dbReference type="Proteomes" id="UP001203945">
    <property type="component" value="Unassembled WGS sequence"/>
</dbReference>
<protein>
    <submittedName>
        <fullName evidence="3">Tripartite tricarboxylate transporter permease</fullName>
    </submittedName>
</protein>
<dbReference type="EMBL" id="JAKZEU010000008">
    <property type="protein sequence ID" value="MCQ0972090.1"/>
    <property type="molecule type" value="Genomic_DNA"/>
</dbReference>
<dbReference type="RefSeq" id="WP_255331086.1">
    <property type="nucleotide sequence ID" value="NZ_JAKZEU010000008.1"/>
</dbReference>
<feature type="domain" description="DUF112" evidence="2">
    <location>
        <begin position="19"/>
        <end position="439"/>
    </location>
</feature>
<evidence type="ECO:0000313" key="3">
    <source>
        <dbReference type="EMBL" id="MCQ0972090.1"/>
    </source>
</evidence>
<feature type="transmembrane region" description="Helical" evidence="1">
    <location>
        <begin position="387"/>
        <end position="407"/>
    </location>
</feature>
<gene>
    <name evidence="3" type="ORF">MLD63_16855</name>
</gene>
<proteinExistence type="predicted"/>
<sequence>MPQFFLEAFGQVMSLHVIGLIALGVVLGIIGGSIPGFTVTMAILVVFPFTFAMDPVAGVSLMVGVFVGGYSGGLVSGVMLGIPGTPSSITTVYDGYPMAQKGEPGRALGIGILASFFGTIISVALLVVLGPLIAQFSMNFRPWEITALIVFALTLVASLSAGAMLKGLIAAGLGLLVTTVGYDRNSNLRFDFGFTSLESGLQVLPVLVGVFAFSQLLGNLEEKPSGPANDPVNRSVSIPYGLILRDMAGQKFNILRSSLIGALVGALPGTGGTVANFVSYDQAKKMARRPEEFGTGIPGGIVASEASNSAVAGGAFIPTLALGIPGDLPMAIMMGVLILHGINPGPLMFEENAVLVGSIYVSLLVAAVVMVLANFALVRWFAKISLIPQRILAPVVLVLCAVGSFALNNNLFDVWVLFGFGVVGYLLWKAGVPLTPLILGVVLGENFEAQLFRALELDDSWLTFVTRPISATLLALAVLSVVVAVMQNRRGAREAVKE</sequence>
<feature type="transmembrane region" description="Helical" evidence="1">
    <location>
        <begin position="146"/>
        <end position="179"/>
    </location>
</feature>
<keyword evidence="1" id="KW-0812">Transmembrane</keyword>
<feature type="transmembrane region" description="Helical" evidence="1">
    <location>
        <begin position="354"/>
        <end position="381"/>
    </location>
</feature>
<keyword evidence="4" id="KW-1185">Reference proteome</keyword>
<dbReference type="PANTHER" id="PTHR35342">
    <property type="entry name" value="TRICARBOXYLIC TRANSPORT PROTEIN"/>
    <property type="match status" value="1"/>
</dbReference>
<feature type="transmembrane region" description="Helical" evidence="1">
    <location>
        <begin position="464"/>
        <end position="485"/>
    </location>
</feature>
<organism evidence="3 4">
    <name type="scientific">Paracoccus albicereus</name>
    <dbReference type="NCBI Taxonomy" id="2922394"/>
    <lineage>
        <taxon>Bacteria</taxon>
        <taxon>Pseudomonadati</taxon>
        <taxon>Pseudomonadota</taxon>
        <taxon>Alphaproteobacteria</taxon>
        <taxon>Rhodobacterales</taxon>
        <taxon>Paracoccaceae</taxon>
        <taxon>Paracoccus</taxon>
    </lineage>
</organism>
<evidence type="ECO:0000259" key="2">
    <source>
        <dbReference type="Pfam" id="PF01970"/>
    </source>
</evidence>
<evidence type="ECO:0000256" key="1">
    <source>
        <dbReference type="SAM" id="Phobius"/>
    </source>
</evidence>
<feature type="transmembrane region" description="Helical" evidence="1">
    <location>
        <begin position="20"/>
        <end position="47"/>
    </location>
</feature>
<dbReference type="InterPro" id="IPR002823">
    <property type="entry name" value="DUF112_TM"/>
</dbReference>
<dbReference type="PANTHER" id="PTHR35342:SF5">
    <property type="entry name" value="TRICARBOXYLIC TRANSPORT PROTEIN"/>
    <property type="match status" value="1"/>
</dbReference>
<keyword evidence="1" id="KW-1133">Transmembrane helix</keyword>
<evidence type="ECO:0000313" key="4">
    <source>
        <dbReference type="Proteomes" id="UP001203945"/>
    </source>
</evidence>
<comment type="caution">
    <text evidence="3">The sequence shown here is derived from an EMBL/GenBank/DDBJ whole genome shotgun (WGS) entry which is preliminary data.</text>
</comment>
<feature type="transmembrane region" description="Helical" evidence="1">
    <location>
        <begin position="59"/>
        <end position="82"/>
    </location>
</feature>
<feature type="transmembrane region" description="Helical" evidence="1">
    <location>
        <begin position="107"/>
        <end position="134"/>
    </location>
</feature>
<keyword evidence="1" id="KW-0472">Membrane</keyword>
<name>A0ABT1MUS4_9RHOB</name>